<dbReference type="RefSeq" id="WP_020323166.1">
    <property type="nucleotide sequence ID" value="NZ_KT148595.1"/>
</dbReference>
<reference evidence="4" key="1">
    <citation type="journal article" date="2015" name="J. Antimicrob. Chemother.">
        <title>Lateral dissemination and inter-patient transmission of blaKPC-3: role of a conjugative plasmid in spreading carbapenem resistance.</title>
        <authorList>
            <person name="Tijet N."/>
            <person name="Muller M.P."/>
            <person name="Matukas L.M."/>
            <person name="Khan A."/>
            <person name="Patel S.N."/>
            <person name="Melano R.G."/>
        </authorList>
    </citation>
    <scope>NUCLEOTIDE SEQUENCE</scope>
    <source>
        <strain evidence="4">GN1006</strain>
        <plasmid evidence="4">pKPC-SMH</plasmid>
    </source>
</reference>
<evidence type="ECO:0000256" key="3">
    <source>
        <dbReference type="SAM" id="SignalP"/>
    </source>
</evidence>
<dbReference type="EMBL" id="KT148595">
    <property type="protein sequence ID" value="AKT72994.1"/>
    <property type="molecule type" value="Genomic_DNA"/>
</dbReference>
<comment type="similarity">
    <text evidence="1">Belongs to the TrbG/VirB9 family.</text>
</comment>
<keyword evidence="4" id="KW-0614">Plasmid</keyword>
<dbReference type="InterPro" id="IPR033645">
    <property type="entry name" value="VirB9/CagX/TrbG_C"/>
</dbReference>
<feature type="chain" id="PRO_5006587682" evidence="3">
    <location>
        <begin position="22"/>
        <end position="295"/>
    </location>
</feature>
<dbReference type="CDD" id="cd06911">
    <property type="entry name" value="VirB9_CagX_TrbG"/>
    <property type="match status" value="1"/>
</dbReference>
<feature type="signal peptide" evidence="3">
    <location>
        <begin position="1"/>
        <end position="21"/>
    </location>
</feature>
<protein>
    <submittedName>
        <fullName evidence="4">Conjugative protein TraO</fullName>
    </submittedName>
</protein>
<evidence type="ECO:0000256" key="2">
    <source>
        <dbReference type="ARBA" id="ARBA00022729"/>
    </source>
</evidence>
<keyword evidence="2 3" id="KW-0732">Signal</keyword>
<dbReference type="InterPro" id="IPR038161">
    <property type="entry name" value="VirB9/CagX/TrbG_C_sf"/>
</dbReference>
<evidence type="ECO:0000256" key="1">
    <source>
        <dbReference type="ARBA" id="ARBA00006135"/>
    </source>
</evidence>
<geneLocation type="plasmid" evidence="4">
    <name>pKPC-SMH</name>
</geneLocation>
<name>A0A0R8C779_KLEPN</name>
<dbReference type="Pfam" id="PF03524">
    <property type="entry name" value="CagX"/>
    <property type="match status" value="1"/>
</dbReference>
<proteinExistence type="inferred from homology"/>
<sequence>MKKVVLSAVIAMALAGATFNAAALQAPKSSPYDYRIKTVVYNPVDVVRIDAVVGLFTHIVVAPDETYITHAFGDSDGWTFSHKLNHMFVKPKREMSDTNLTIVTDKRSYNIVLHYIGDTTTKNADGTETKSFIKTPWSMKQATLQLTYEYPFDEQKKASSAAEKKRLTEKLRESAFAGPKNYQYEMSDEPEMADIQPIHVWDNYRFTRFEFPENADLPQVYYISSSGKETLPNCRPVGEHNNILECQNVAKEWRVRLGWTKVVGIRNINYVPSAGAISTGTASPDVRRVQKGGDN</sequence>
<accession>A0A0R8C779</accession>
<dbReference type="InterPro" id="IPR010258">
    <property type="entry name" value="Conjugal_tfr_TrbG/VirB9/CagX"/>
</dbReference>
<evidence type="ECO:0000313" key="4">
    <source>
        <dbReference type="EMBL" id="AKT72994.1"/>
    </source>
</evidence>
<dbReference type="AlphaFoldDB" id="A0A0R8C779"/>
<dbReference type="Gene3D" id="2.60.40.2500">
    <property type="match status" value="1"/>
</dbReference>
<organism evidence="4">
    <name type="scientific">Klebsiella pneumoniae subsp. pneumoniae</name>
    <dbReference type="NCBI Taxonomy" id="72407"/>
    <lineage>
        <taxon>Bacteria</taxon>
        <taxon>Pseudomonadati</taxon>
        <taxon>Pseudomonadota</taxon>
        <taxon>Gammaproteobacteria</taxon>
        <taxon>Enterobacterales</taxon>
        <taxon>Enterobacteriaceae</taxon>
        <taxon>Klebsiella/Raoultella group</taxon>
        <taxon>Klebsiella</taxon>
        <taxon>Klebsiella pneumoniae complex</taxon>
    </lineage>
</organism>